<dbReference type="Gene3D" id="3.40.50.1010">
    <property type="entry name" value="5'-nuclease"/>
    <property type="match status" value="1"/>
</dbReference>
<dbReference type="AlphaFoldDB" id="A0A7W8UGT1"/>
<dbReference type="Proteomes" id="UP000585507">
    <property type="component" value="Unassembled WGS sequence"/>
</dbReference>
<dbReference type="SUPFAM" id="SSF88723">
    <property type="entry name" value="PIN domain-like"/>
    <property type="match status" value="1"/>
</dbReference>
<dbReference type="InterPro" id="IPR029060">
    <property type="entry name" value="PIN-like_dom_sf"/>
</dbReference>
<accession>A0A7W8UGT1</accession>
<organism evidence="1 2">
    <name type="scientific">Rhizobium giardinii</name>
    <dbReference type="NCBI Taxonomy" id="56731"/>
    <lineage>
        <taxon>Bacteria</taxon>
        <taxon>Pseudomonadati</taxon>
        <taxon>Pseudomonadota</taxon>
        <taxon>Alphaproteobacteria</taxon>
        <taxon>Hyphomicrobiales</taxon>
        <taxon>Rhizobiaceae</taxon>
        <taxon>Rhizobium/Agrobacterium group</taxon>
        <taxon>Rhizobium</taxon>
    </lineage>
</organism>
<sequence>MSYLLDTNVVSELRKISEAKADANLVEWVGRQDAASSLLSALTMLELERGILGVERRDARQGARLRTWLDCPP</sequence>
<dbReference type="EMBL" id="JACHBK010000016">
    <property type="protein sequence ID" value="MBB5539003.1"/>
    <property type="molecule type" value="Genomic_DNA"/>
</dbReference>
<name>A0A7W8UGT1_9HYPH</name>
<reference evidence="1 2" key="1">
    <citation type="submission" date="2020-08" db="EMBL/GenBank/DDBJ databases">
        <title>Genomic Encyclopedia of Type Strains, Phase IV (KMG-V): Genome sequencing to study the core and pangenomes of soil and plant-associated prokaryotes.</title>
        <authorList>
            <person name="Whitman W."/>
        </authorList>
    </citation>
    <scope>NUCLEOTIDE SEQUENCE [LARGE SCALE GENOMIC DNA]</scope>
    <source>
        <strain evidence="1 2">SEMIA 4084</strain>
    </source>
</reference>
<evidence type="ECO:0000313" key="2">
    <source>
        <dbReference type="Proteomes" id="UP000585507"/>
    </source>
</evidence>
<keyword evidence="2" id="KW-1185">Reference proteome</keyword>
<gene>
    <name evidence="1" type="ORF">GGD55_005746</name>
</gene>
<evidence type="ECO:0000313" key="1">
    <source>
        <dbReference type="EMBL" id="MBB5539003.1"/>
    </source>
</evidence>
<comment type="caution">
    <text evidence="1">The sequence shown here is derived from an EMBL/GenBank/DDBJ whole genome shotgun (WGS) entry which is preliminary data.</text>
</comment>
<protein>
    <submittedName>
        <fullName evidence="1">Putative nucleic acid-binding protein</fullName>
    </submittedName>
</protein>
<proteinExistence type="predicted"/>